<dbReference type="EMBL" id="MPDP01000019">
    <property type="protein sequence ID" value="KAK1494686.1"/>
    <property type="molecule type" value="Genomic_DNA"/>
</dbReference>
<evidence type="ECO:0000256" key="1">
    <source>
        <dbReference type="ARBA" id="ARBA00010088"/>
    </source>
</evidence>
<keyword evidence="5" id="KW-1185">Reference proteome</keyword>
<dbReference type="AlphaFoldDB" id="A0AAI9YBE7"/>
<dbReference type="Pfam" id="PF08386">
    <property type="entry name" value="Abhydrolase_4"/>
    <property type="match status" value="1"/>
</dbReference>
<comment type="similarity">
    <text evidence="1">Belongs to the peptidase S33 family.</text>
</comment>
<name>A0AAI9YBE7_9PEZI</name>
<accession>A0AAI9YBE7</accession>
<feature type="domain" description="Peptidase S33 tripeptidyl aminopeptidase-like C-terminal" evidence="3">
    <location>
        <begin position="543"/>
        <end position="639"/>
    </location>
</feature>
<dbReference type="Proteomes" id="UP001239213">
    <property type="component" value="Unassembled WGS sequence"/>
</dbReference>
<proteinExistence type="inferred from homology"/>
<reference evidence="4" key="1">
    <citation type="submission" date="2016-11" db="EMBL/GenBank/DDBJ databases">
        <title>The genome sequence of Colletotrichum cuscutae.</title>
        <authorList>
            <person name="Baroncelli R."/>
        </authorList>
    </citation>
    <scope>NUCLEOTIDE SEQUENCE</scope>
    <source>
        <strain evidence="4">IMI 304802</strain>
    </source>
</reference>
<dbReference type="InterPro" id="IPR029058">
    <property type="entry name" value="AB_hydrolase_fold"/>
</dbReference>
<organism evidence="4 5">
    <name type="scientific">Colletotrichum cuscutae</name>
    <dbReference type="NCBI Taxonomy" id="1209917"/>
    <lineage>
        <taxon>Eukaryota</taxon>
        <taxon>Fungi</taxon>
        <taxon>Dikarya</taxon>
        <taxon>Ascomycota</taxon>
        <taxon>Pezizomycotina</taxon>
        <taxon>Sordariomycetes</taxon>
        <taxon>Hypocreomycetidae</taxon>
        <taxon>Glomerellales</taxon>
        <taxon>Glomerellaceae</taxon>
        <taxon>Colletotrichum</taxon>
        <taxon>Colletotrichum acutatum species complex</taxon>
    </lineage>
</organism>
<dbReference type="InterPro" id="IPR013595">
    <property type="entry name" value="Pept_S33_TAP-like_C"/>
</dbReference>
<protein>
    <recommendedName>
        <fullName evidence="3">Peptidase S33 tripeptidyl aminopeptidase-like C-terminal domain-containing protein</fullName>
    </recommendedName>
</protein>
<sequence>MSAKSFAESNTFYRPVHSRQAESWRRPLILAVVLFVLWLWKLSEWFHGRNVILHPEQGPFPVFTDWDDIPTSEKLLWVRCELPGMFPLGRGYMCARLTVPMDYQRPLTQSADNPKVHVAMVLLPALGHGLETGRFSESPLLLNPGGPGGPGTTFTFPPFGPTIQAAAGGSVDIIGFDPRGIGATTPRADCFVDTKPGEQPSAAANNLAYMHRLTWLAMAHDIGLPNATSGALDQLAQRARALSKLCSQKDVEEGGFEYMATPNVAADMKSIIGAHDAWLEDNGFDTTPLSAGMLSPSEAAPPSTKGNLVYWGFSYGTFLGQTFAAMYPDAVGRLILDGVVDAKEYDIPTWISAMRDADAVLERFFYYCHLARDACALYRLGDGGSAQIKKRYEQTMAKLRADPLIVVSRAGHMPIVLLEADIRKLLFTSLYSPTKVFPLLAVLLNRLHVGDDLSDVVVAPDFGFTCDADLKMVIYPEESPKAIGCSDRRYKVRANMKHWSGRTSADGPLYQRNETLEQVFDKVSKVSSFADVLTPFGLKFFPLMMHCEGWDIQAKFPSPGWDVNLESPDPVNTSFPILFVGNTHDPVTPLAQAVAASRKFVGAGVFELEAEGHCTLAATSICAIQKMRAYLHKGIVPPPATVAADGRIAGWDKCKADERPWKPFPAELAAEEGGEGEGALHAEDLHVLQGLKDVHAEIVGRLTPPLKLRLQ</sequence>
<dbReference type="Gene3D" id="3.40.50.1820">
    <property type="entry name" value="alpha/beta hydrolase"/>
    <property type="match status" value="1"/>
</dbReference>
<gene>
    <name evidence="4" type="ORF">CCUS01_13598</name>
</gene>
<dbReference type="SUPFAM" id="SSF53474">
    <property type="entry name" value="alpha/beta-Hydrolases"/>
    <property type="match status" value="1"/>
</dbReference>
<dbReference type="InterPro" id="IPR051601">
    <property type="entry name" value="Serine_prot/Carboxylest_S33"/>
</dbReference>
<comment type="caution">
    <text evidence="4">The sequence shown here is derived from an EMBL/GenBank/DDBJ whole genome shotgun (WGS) entry which is preliminary data.</text>
</comment>
<dbReference type="PANTHER" id="PTHR43248">
    <property type="entry name" value="2-SUCCINYL-6-HYDROXY-2,4-CYCLOHEXADIENE-1-CARBOXYLATE SYNTHASE"/>
    <property type="match status" value="1"/>
</dbReference>
<dbReference type="PANTHER" id="PTHR43248:SF25">
    <property type="entry name" value="AB HYDROLASE-1 DOMAIN-CONTAINING PROTEIN-RELATED"/>
    <property type="match status" value="1"/>
</dbReference>
<evidence type="ECO:0000256" key="2">
    <source>
        <dbReference type="ARBA" id="ARBA00022801"/>
    </source>
</evidence>
<keyword evidence="2" id="KW-0378">Hydrolase</keyword>
<dbReference type="GO" id="GO:0016787">
    <property type="term" value="F:hydrolase activity"/>
    <property type="evidence" value="ECO:0007669"/>
    <property type="project" value="UniProtKB-KW"/>
</dbReference>
<evidence type="ECO:0000313" key="5">
    <source>
        <dbReference type="Proteomes" id="UP001239213"/>
    </source>
</evidence>
<evidence type="ECO:0000259" key="3">
    <source>
        <dbReference type="Pfam" id="PF08386"/>
    </source>
</evidence>
<evidence type="ECO:0000313" key="4">
    <source>
        <dbReference type="EMBL" id="KAK1494686.1"/>
    </source>
</evidence>